<dbReference type="EMBL" id="JWZX01001413">
    <property type="protein sequence ID" value="KOO33826.1"/>
    <property type="molecule type" value="Genomic_DNA"/>
</dbReference>
<keyword evidence="13" id="KW-1185">Reference proteome</keyword>
<dbReference type="GO" id="GO:0012505">
    <property type="term" value="C:endomembrane system"/>
    <property type="evidence" value="ECO:0007669"/>
    <property type="project" value="UniProtKB-SubCell"/>
</dbReference>
<keyword evidence="5" id="KW-0547">Nucleotide-binding</keyword>
<protein>
    <submittedName>
        <fullName evidence="12">Multidrug resistance-associated protein 1</fullName>
    </submittedName>
</protein>
<feature type="transmembrane region" description="Helical" evidence="9">
    <location>
        <begin position="255"/>
        <end position="271"/>
    </location>
</feature>
<evidence type="ECO:0000313" key="13">
    <source>
        <dbReference type="Proteomes" id="UP000037460"/>
    </source>
</evidence>
<dbReference type="Pfam" id="PF00664">
    <property type="entry name" value="ABC_membrane"/>
    <property type="match status" value="1"/>
</dbReference>
<keyword evidence="7 9" id="KW-1133">Transmembrane helix</keyword>
<evidence type="ECO:0000256" key="9">
    <source>
        <dbReference type="SAM" id="Phobius"/>
    </source>
</evidence>
<comment type="caution">
    <text evidence="12">The sequence shown here is derived from an EMBL/GenBank/DDBJ whole genome shotgun (WGS) entry which is preliminary data.</text>
</comment>
<evidence type="ECO:0000256" key="1">
    <source>
        <dbReference type="ARBA" id="ARBA00004127"/>
    </source>
</evidence>
<evidence type="ECO:0000256" key="4">
    <source>
        <dbReference type="ARBA" id="ARBA00022737"/>
    </source>
</evidence>
<dbReference type="AlphaFoldDB" id="A0A0M0K4M7"/>
<feature type="transmembrane region" description="Helical" evidence="9">
    <location>
        <begin position="340"/>
        <end position="363"/>
    </location>
</feature>
<keyword evidence="10" id="KW-0732">Signal</keyword>
<keyword evidence="3 9" id="KW-0812">Transmembrane</keyword>
<evidence type="ECO:0000313" key="12">
    <source>
        <dbReference type="EMBL" id="KOO33826.1"/>
    </source>
</evidence>
<dbReference type="PANTHER" id="PTHR24223:SF443">
    <property type="entry name" value="MULTIDRUG-RESISTANCE LIKE PROTEIN 1, ISOFORM I"/>
    <property type="match status" value="1"/>
</dbReference>
<dbReference type="InterPro" id="IPR050173">
    <property type="entry name" value="ABC_transporter_C-like"/>
</dbReference>
<dbReference type="CDD" id="cd18579">
    <property type="entry name" value="ABC_6TM_ABCC_D1"/>
    <property type="match status" value="1"/>
</dbReference>
<evidence type="ECO:0000256" key="3">
    <source>
        <dbReference type="ARBA" id="ARBA00022692"/>
    </source>
</evidence>
<feature type="chain" id="PRO_5005602371" evidence="10">
    <location>
        <begin position="21"/>
        <end position="438"/>
    </location>
</feature>
<keyword evidence="4" id="KW-0677">Repeat</keyword>
<feature type="non-terminal residue" evidence="12">
    <location>
        <position position="438"/>
    </location>
</feature>
<dbReference type="Gene3D" id="1.20.1560.10">
    <property type="entry name" value="ABC transporter type 1, transmembrane domain"/>
    <property type="match status" value="1"/>
</dbReference>
<accession>A0A0M0K4M7</accession>
<name>A0A0M0K4M7_9EUKA</name>
<dbReference type="GO" id="GO:0016020">
    <property type="term" value="C:membrane"/>
    <property type="evidence" value="ECO:0007669"/>
    <property type="project" value="InterPro"/>
</dbReference>
<sequence length="438" mass="47069">MKASLAVLVTTLLGSNEAVGLPKLPTTSYDRPPSSRELEPEAAAGVLSRATFAWLNPTLRLGNQRPLEEHDLPPLSKMDSSQTATDNFDHHFEAMRAVGTASQPNAVALSLWRSFGREFAAAGVVKLLSDVCQLATPLLLRHMIALLEGGANAAQGVRATLALFAVSCLQAFSLRHYFAQLFRTGLRLRAAVVGATYRKLLRVAPTARVSSGDVTNLIGPDSQRICDLVPYLHALWFAPLQVLAALGLLYSEVGLLPLLPGLAVVLGMLLANRAIATATYRCQQVLLVARDLRVRRAREALGAIKVIKLHAWELAFGERVGQARGQEVAAFTALIRLRSLLAAVFASTPALVAVAILGTYALLGRTLRLQTAMTVLSAVNLLRSPLLFLPLVLQSAQEARTSLARLQAFLHAAEARSLTPGPLADVGLRLEGVELSWD</sequence>
<dbReference type="InterPro" id="IPR036640">
    <property type="entry name" value="ABC1_TM_sf"/>
</dbReference>
<comment type="subcellular location">
    <subcellularLocation>
        <location evidence="1">Endomembrane system</location>
        <topology evidence="1">Multi-pass membrane protein</topology>
    </subcellularLocation>
</comment>
<reference evidence="13" key="1">
    <citation type="journal article" date="2015" name="PLoS Genet.">
        <title>Genome Sequence and Transcriptome Analyses of Chrysochromulina tobin: Metabolic Tools for Enhanced Algal Fitness in the Prominent Order Prymnesiales (Haptophyceae).</title>
        <authorList>
            <person name="Hovde B.T."/>
            <person name="Deodato C.R."/>
            <person name="Hunsperger H.M."/>
            <person name="Ryken S.A."/>
            <person name="Yost W."/>
            <person name="Jha R.K."/>
            <person name="Patterson J."/>
            <person name="Monnat R.J. Jr."/>
            <person name="Barlow S.B."/>
            <person name="Starkenburg S.R."/>
            <person name="Cattolico R.A."/>
        </authorList>
    </citation>
    <scope>NUCLEOTIDE SEQUENCE</scope>
    <source>
        <strain evidence="13">CCMP291</strain>
    </source>
</reference>
<dbReference type="PANTHER" id="PTHR24223">
    <property type="entry name" value="ATP-BINDING CASSETTE SUB-FAMILY C"/>
    <property type="match status" value="1"/>
</dbReference>
<dbReference type="SUPFAM" id="SSF90123">
    <property type="entry name" value="ABC transporter transmembrane region"/>
    <property type="match status" value="1"/>
</dbReference>
<keyword evidence="8 9" id="KW-0472">Membrane</keyword>
<evidence type="ECO:0000256" key="10">
    <source>
        <dbReference type="SAM" id="SignalP"/>
    </source>
</evidence>
<organism evidence="12 13">
    <name type="scientific">Chrysochromulina tobinii</name>
    <dbReference type="NCBI Taxonomy" id="1460289"/>
    <lineage>
        <taxon>Eukaryota</taxon>
        <taxon>Haptista</taxon>
        <taxon>Haptophyta</taxon>
        <taxon>Prymnesiophyceae</taxon>
        <taxon>Prymnesiales</taxon>
        <taxon>Chrysochromulinaceae</taxon>
        <taxon>Chrysochromulina</taxon>
    </lineage>
</organism>
<dbReference type="InterPro" id="IPR011527">
    <property type="entry name" value="ABC1_TM_dom"/>
</dbReference>
<dbReference type="InterPro" id="IPR044746">
    <property type="entry name" value="ABCC_6TM_D1"/>
</dbReference>
<evidence type="ECO:0000256" key="7">
    <source>
        <dbReference type="ARBA" id="ARBA00022989"/>
    </source>
</evidence>
<evidence type="ECO:0000256" key="6">
    <source>
        <dbReference type="ARBA" id="ARBA00022840"/>
    </source>
</evidence>
<dbReference type="GO" id="GO:0140359">
    <property type="term" value="F:ABC-type transporter activity"/>
    <property type="evidence" value="ECO:0007669"/>
    <property type="project" value="InterPro"/>
</dbReference>
<dbReference type="OrthoDB" id="74853at2759"/>
<evidence type="ECO:0000259" key="11">
    <source>
        <dbReference type="PROSITE" id="PS50929"/>
    </source>
</evidence>
<dbReference type="PROSITE" id="PS50929">
    <property type="entry name" value="ABC_TM1F"/>
    <property type="match status" value="1"/>
</dbReference>
<evidence type="ECO:0000256" key="8">
    <source>
        <dbReference type="ARBA" id="ARBA00023136"/>
    </source>
</evidence>
<feature type="signal peptide" evidence="10">
    <location>
        <begin position="1"/>
        <end position="20"/>
    </location>
</feature>
<keyword evidence="6" id="KW-0067">ATP-binding</keyword>
<evidence type="ECO:0000256" key="5">
    <source>
        <dbReference type="ARBA" id="ARBA00022741"/>
    </source>
</evidence>
<feature type="domain" description="ABC transmembrane type-1" evidence="11">
    <location>
        <begin position="120"/>
        <end position="398"/>
    </location>
</feature>
<gene>
    <name evidence="12" type="ORF">Ctob_007462</name>
</gene>
<proteinExistence type="predicted"/>
<evidence type="ECO:0000256" key="2">
    <source>
        <dbReference type="ARBA" id="ARBA00022448"/>
    </source>
</evidence>
<dbReference type="GO" id="GO:0005524">
    <property type="term" value="F:ATP binding"/>
    <property type="evidence" value="ECO:0007669"/>
    <property type="project" value="UniProtKB-KW"/>
</dbReference>
<keyword evidence="2" id="KW-0813">Transport</keyword>
<dbReference type="Proteomes" id="UP000037460">
    <property type="component" value="Unassembled WGS sequence"/>
</dbReference>